<feature type="domain" description="TonB C-terminal" evidence="12">
    <location>
        <begin position="184"/>
        <end position="274"/>
    </location>
</feature>
<feature type="compositionally biased region" description="Low complexity" evidence="10">
    <location>
        <begin position="177"/>
        <end position="190"/>
    </location>
</feature>
<evidence type="ECO:0000256" key="5">
    <source>
        <dbReference type="ARBA" id="ARBA00022519"/>
    </source>
</evidence>
<dbReference type="PANTHER" id="PTHR33446">
    <property type="entry name" value="PROTEIN TONB-RELATED"/>
    <property type="match status" value="1"/>
</dbReference>
<dbReference type="EMBL" id="JBHSUB010000006">
    <property type="protein sequence ID" value="MFC6377291.1"/>
    <property type="molecule type" value="Genomic_DNA"/>
</dbReference>
<proteinExistence type="inferred from homology"/>
<dbReference type="PROSITE" id="PS52015">
    <property type="entry name" value="TONB_CTD"/>
    <property type="match status" value="1"/>
</dbReference>
<dbReference type="InterPro" id="IPR051045">
    <property type="entry name" value="TonB-dependent_transducer"/>
</dbReference>
<evidence type="ECO:0000256" key="8">
    <source>
        <dbReference type="ARBA" id="ARBA00022989"/>
    </source>
</evidence>
<evidence type="ECO:0000256" key="3">
    <source>
        <dbReference type="ARBA" id="ARBA00022448"/>
    </source>
</evidence>
<sequence length="274" mass="29382">MTQITHAGEHVTNVEPFSAVNQKRKFQKYSERGLALAVALGLHAAILPWLLDKSPAVPPVTSRSSPPMQIEISAESPVTPEPAPPVVEDKVAEKKPDAPPVNTDEAALKAVPKKTPVKVEKKTLPDVKHPPVIKHHRTEQRPEKTVVKKPPQVQPKPQAPHSGSEHSVNEHAEKSTRSSPATTPPSAGASYLHNPAPEYPDSAQERGLEGTVLLRVSVDAGGKATDVQIYKSSGTAALDDAAVRTVRHWSFVPAKRGAEPVSGQVIVPVDFSLN</sequence>
<comment type="subcellular location">
    <subcellularLocation>
        <location evidence="1">Cell inner membrane</location>
        <topology evidence="1">Single-pass membrane protein</topology>
        <orientation evidence="1">Periplasmic side</orientation>
    </subcellularLocation>
</comment>
<feature type="region of interest" description="Disordered" evidence="10">
    <location>
        <begin position="73"/>
        <end position="206"/>
    </location>
</feature>
<evidence type="ECO:0000256" key="2">
    <source>
        <dbReference type="ARBA" id="ARBA00006555"/>
    </source>
</evidence>
<keyword evidence="4" id="KW-1003">Cell membrane</keyword>
<keyword evidence="6 11" id="KW-0812">Transmembrane</keyword>
<feature type="compositionally biased region" description="Basic and acidic residues" evidence="10">
    <location>
        <begin position="87"/>
        <end position="97"/>
    </location>
</feature>
<keyword evidence="8 11" id="KW-1133">Transmembrane helix</keyword>
<organism evidence="13 14">
    <name type="scientific">Tatumella terrea</name>
    <dbReference type="NCBI Taxonomy" id="419007"/>
    <lineage>
        <taxon>Bacteria</taxon>
        <taxon>Pseudomonadati</taxon>
        <taxon>Pseudomonadota</taxon>
        <taxon>Gammaproteobacteria</taxon>
        <taxon>Enterobacterales</taxon>
        <taxon>Erwiniaceae</taxon>
        <taxon>Tatumella</taxon>
    </lineage>
</organism>
<comment type="similarity">
    <text evidence="2">Belongs to the TonB family.</text>
</comment>
<comment type="caution">
    <text evidence="13">The sequence shown here is derived from an EMBL/GenBank/DDBJ whole genome shotgun (WGS) entry which is preliminary data.</text>
</comment>
<feature type="transmembrane region" description="Helical" evidence="11">
    <location>
        <begin position="33"/>
        <end position="51"/>
    </location>
</feature>
<keyword evidence="7" id="KW-0653">Protein transport</keyword>
<feature type="compositionally biased region" description="Basic and acidic residues" evidence="10">
    <location>
        <begin position="163"/>
        <end position="176"/>
    </location>
</feature>
<feature type="compositionally biased region" description="Basic and acidic residues" evidence="10">
    <location>
        <begin position="117"/>
        <end position="129"/>
    </location>
</feature>
<evidence type="ECO:0000256" key="7">
    <source>
        <dbReference type="ARBA" id="ARBA00022927"/>
    </source>
</evidence>
<evidence type="ECO:0000313" key="13">
    <source>
        <dbReference type="EMBL" id="MFC6377291.1"/>
    </source>
</evidence>
<evidence type="ECO:0000256" key="4">
    <source>
        <dbReference type="ARBA" id="ARBA00022475"/>
    </source>
</evidence>
<dbReference type="InterPro" id="IPR006260">
    <property type="entry name" value="TonB/TolA_C"/>
</dbReference>
<dbReference type="Pfam" id="PF03544">
    <property type="entry name" value="TonB_C"/>
    <property type="match status" value="1"/>
</dbReference>
<evidence type="ECO:0000256" key="10">
    <source>
        <dbReference type="SAM" id="MobiDB-lite"/>
    </source>
</evidence>
<keyword evidence="14" id="KW-1185">Reference proteome</keyword>
<accession>A0ABW1VVJ9</accession>
<evidence type="ECO:0000256" key="9">
    <source>
        <dbReference type="ARBA" id="ARBA00023136"/>
    </source>
</evidence>
<gene>
    <name evidence="13" type="ORF">ACFP9W_04150</name>
</gene>
<dbReference type="Gene3D" id="3.30.1150.10">
    <property type="match status" value="1"/>
</dbReference>
<dbReference type="NCBIfam" id="TIGR01352">
    <property type="entry name" value="tonB_Cterm"/>
    <property type="match status" value="1"/>
</dbReference>
<evidence type="ECO:0000313" key="14">
    <source>
        <dbReference type="Proteomes" id="UP001596230"/>
    </source>
</evidence>
<keyword evidence="5" id="KW-0997">Cell inner membrane</keyword>
<dbReference type="PANTHER" id="PTHR33446:SF2">
    <property type="entry name" value="PROTEIN TONB"/>
    <property type="match status" value="1"/>
</dbReference>
<evidence type="ECO:0000259" key="12">
    <source>
        <dbReference type="PROSITE" id="PS52015"/>
    </source>
</evidence>
<dbReference type="RefSeq" id="WP_385946631.1">
    <property type="nucleotide sequence ID" value="NZ_JBHSUB010000006.1"/>
</dbReference>
<dbReference type="Proteomes" id="UP001596230">
    <property type="component" value="Unassembled WGS sequence"/>
</dbReference>
<evidence type="ECO:0000256" key="11">
    <source>
        <dbReference type="SAM" id="Phobius"/>
    </source>
</evidence>
<dbReference type="SUPFAM" id="SSF74653">
    <property type="entry name" value="TolA/TonB C-terminal domain"/>
    <property type="match status" value="1"/>
</dbReference>
<reference evidence="14" key="1">
    <citation type="journal article" date="2019" name="Int. J. Syst. Evol. Microbiol.">
        <title>The Global Catalogue of Microorganisms (GCM) 10K type strain sequencing project: providing services to taxonomists for standard genome sequencing and annotation.</title>
        <authorList>
            <consortium name="The Broad Institute Genomics Platform"/>
            <consortium name="The Broad Institute Genome Sequencing Center for Infectious Disease"/>
            <person name="Wu L."/>
            <person name="Ma J."/>
        </authorList>
    </citation>
    <scope>NUCLEOTIDE SEQUENCE [LARGE SCALE GENOMIC DNA]</scope>
    <source>
        <strain evidence="14">CGMCC 1.18518</strain>
    </source>
</reference>
<keyword evidence="3" id="KW-0813">Transport</keyword>
<protein>
    <submittedName>
        <fullName evidence="13">TonB family protein</fullName>
    </submittedName>
</protein>
<dbReference type="InterPro" id="IPR037682">
    <property type="entry name" value="TonB_C"/>
</dbReference>
<evidence type="ECO:0000256" key="1">
    <source>
        <dbReference type="ARBA" id="ARBA00004383"/>
    </source>
</evidence>
<evidence type="ECO:0000256" key="6">
    <source>
        <dbReference type="ARBA" id="ARBA00022692"/>
    </source>
</evidence>
<keyword evidence="9 11" id="KW-0472">Membrane</keyword>
<name>A0ABW1VVJ9_9GAMM</name>